<gene>
    <name evidence="2" type="ORF">PO878_00840</name>
</gene>
<name>A0AAF0BTY5_9ACTN</name>
<reference evidence="2" key="1">
    <citation type="submission" date="2023-01" db="EMBL/GenBank/DDBJ databases">
        <title>The diversity of Class Acidimicrobiia in South China Sea sediment environments and the proposal of Iamia marina sp. nov., a novel species of the genus Iamia.</title>
        <authorList>
            <person name="He Y."/>
            <person name="Tian X."/>
        </authorList>
    </citation>
    <scope>NUCLEOTIDE SEQUENCE</scope>
    <source>
        <strain evidence="2">DSM 19957</strain>
    </source>
</reference>
<dbReference type="CDD" id="cd00038">
    <property type="entry name" value="CAP_ED"/>
    <property type="match status" value="1"/>
</dbReference>
<dbReference type="InterPro" id="IPR018488">
    <property type="entry name" value="cNMP-bd_CS"/>
</dbReference>
<dbReference type="InterPro" id="IPR000595">
    <property type="entry name" value="cNMP-bd_dom"/>
</dbReference>
<dbReference type="InterPro" id="IPR014710">
    <property type="entry name" value="RmlC-like_jellyroll"/>
</dbReference>
<feature type="domain" description="Cyclic nucleotide-binding" evidence="1">
    <location>
        <begin position="16"/>
        <end position="131"/>
    </location>
</feature>
<dbReference type="PANTHER" id="PTHR11635">
    <property type="entry name" value="CAMP-DEPENDENT PROTEIN KINASE REGULATORY CHAIN"/>
    <property type="match status" value="1"/>
</dbReference>
<dbReference type="Gene3D" id="2.60.120.10">
    <property type="entry name" value="Jelly Rolls"/>
    <property type="match status" value="1"/>
</dbReference>
<dbReference type="PROSITE" id="PS51257">
    <property type="entry name" value="PROKAR_LIPOPROTEIN"/>
    <property type="match status" value="1"/>
</dbReference>
<dbReference type="SMART" id="SM00100">
    <property type="entry name" value="cNMP"/>
    <property type="match status" value="1"/>
</dbReference>
<dbReference type="GO" id="GO:0005829">
    <property type="term" value="C:cytosol"/>
    <property type="evidence" value="ECO:0007669"/>
    <property type="project" value="TreeGrafter"/>
</dbReference>
<dbReference type="EMBL" id="CP116942">
    <property type="protein sequence ID" value="WCO67267.1"/>
    <property type="molecule type" value="Genomic_DNA"/>
</dbReference>
<dbReference type="PANTHER" id="PTHR11635:SF152">
    <property type="entry name" value="CAMP-DEPENDENT PROTEIN KINASE TYPE I REGULATORY SUBUNIT-RELATED"/>
    <property type="match status" value="1"/>
</dbReference>
<protein>
    <submittedName>
        <fullName evidence="2">Cyclic nucleotide-binding domain-containing protein</fullName>
    </submittedName>
</protein>
<accession>A0AAF0BTY5</accession>
<organism evidence="2 3">
    <name type="scientific">Iamia majanohamensis</name>
    <dbReference type="NCBI Taxonomy" id="467976"/>
    <lineage>
        <taxon>Bacteria</taxon>
        <taxon>Bacillati</taxon>
        <taxon>Actinomycetota</taxon>
        <taxon>Acidimicrobiia</taxon>
        <taxon>Acidimicrobiales</taxon>
        <taxon>Iamiaceae</taxon>
        <taxon>Iamia</taxon>
    </lineage>
</organism>
<dbReference type="AlphaFoldDB" id="A0AAF0BTY5"/>
<dbReference type="RefSeq" id="WP_272736789.1">
    <property type="nucleotide sequence ID" value="NZ_CP116942.1"/>
</dbReference>
<dbReference type="InterPro" id="IPR018490">
    <property type="entry name" value="cNMP-bd_dom_sf"/>
</dbReference>
<proteinExistence type="predicted"/>
<dbReference type="InterPro" id="IPR050503">
    <property type="entry name" value="cAMP-dep_PK_reg_su-like"/>
</dbReference>
<dbReference type="SUPFAM" id="SSF51206">
    <property type="entry name" value="cAMP-binding domain-like"/>
    <property type="match status" value="1"/>
</dbReference>
<dbReference type="PRINTS" id="PR00103">
    <property type="entry name" value="CAMPKINASE"/>
</dbReference>
<dbReference type="KEGG" id="ima:PO878_00840"/>
<evidence type="ECO:0000313" key="3">
    <source>
        <dbReference type="Proteomes" id="UP001216390"/>
    </source>
</evidence>
<dbReference type="Proteomes" id="UP001216390">
    <property type="component" value="Chromosome"/>
</dbReference>
<sequence>MARRETYLDHLSSVPLFSACSRRELGKLAKAGDELHAKDGQVLINQGDAGREAFVVIEGTAAVKRGNRKVATLGPGDCVGELALLDHGPRTATVVADGDMTLFVLGARQFAGVLEDVPSLSRKVMAALAGRVRELDSKIYG</sequence>
<evidence type="ECO:0000259" key="1">
    <source>
        <dbReference type="PROSITE" id="PS50042"/>
    </source>
</evidence>
<dbReference type="PROSITE" id="PS00889">
    <property type="entry name" value="CNMP_BINDING_2"/>
    <property type="match status" value="1"/>
</dbReference>
<dbReference type="PROSITE" id="PS50042">
    <property type="entry name" value="CNMP_BINDING_3"/>
    <property type="match status" value="1"/>
</dbReference>
<dbReference type="Pfam" id="PF00027">
    <property type="entry name" value="cNMP_binding"/>
    <property type="match status" value="1"/>
</dbReference>
<evidence type="ECO:0000313" key="2">
    <source>
        <dbReference type="EMBL" id="WCO67267.1"/>
    </source>
</evidence>
<keyword evidence="3" id="KW-1185">Reference proteome</keyword>
<dbReference type="GO" id="GO:0005952">
    <property type="term" value="C:cAMP-dependent protein kinase complex"/>
    <property type="evidence" value="ECO:0007669"/>
    <property type="project" value="InterPro"/>
</dbReference>